<evidence type="ECO:0000256" key="5">
    <source>
        <dbReference type="ARBA" id="ARBA00022989"/>
    </source>
</evidence>
<keyword evidence="3 7" id="KW-0592">Phosphate transport</keyword>
<comment type="caution">
    <text evidence="9">The sequence shown here is derived from an EMBL/GenBank/DDBJ whole genome shotgun (WGS) entry which is preliminary data.</text>
</comment>
<keyword evidence="2 7" id="KW-0813">Transport</keyword>
<feature type="compositionally biased region" description="Polar residues" evidence="8">
    <location>
        <begin position="275"/>
        <end position="291"/>
    </location>
</feature>
<feature type="transmembrane region" description="Helical" evidence="7">
    <location>
        <begin position="174"/>
        <end position="196"/>
    </location>
</feature>
<keyword evidence="6 7" id="KW-0472">Membrane</keyword>
<proteinExistence type="inferred from homology"/>
<keyword evidence="10" id="KW-1185">Reference proteome</keyword>
<feature type="transmembrane region" description="Helical" evidence="7">
    <location>
        <begin position="137"/>
        <end position="162"/>
    </location>
</feature>
<feature type="transmembrane region" description="Helical" evidence="7">
    <location>
        <begin position="498"/>
        <end position="518"/>
    </location>
</feature>
<dbReference type="EMBL" id="BLLF01003662">
    <property type="protein sequence ID" value="GFH27892.1"/>
    <property type="molecule type" value="Genomic_DNA"/>
</dbReference>
<comment type="similarity">
    <text evidence="7">Belongs to the inorganic phosphate transporter (PiT) (TC 2.A.20) family.</text>
</comment>
<dbReference type="Proteomes" id="UP000485058">
    <property type="component" value="Unassembled WGS sequence"/>
</dbReference>
<protein>
    <recommendedName>
        <fullName evidence="7">Phosphate transporter</fullName>
    </recommendedName>
</protein>
<gene>
    <name evidence="9" type="ORF">HaLaN_26281</name>
</gene>
<dbReference type="GO" id="GO:0005315">
    <property type="term" value="F:phosphate transmembrane transporter activity"/>
    <property type="evidence" value="ECO:0007669"/>
    <property type="project" value="InterPro"/>
</dbReference>
<dbReference type="Pfam" id="PF01384">
    <property type="entry name" value="PHO4"/>
    <property type="match status" value="1"/>
</dbReference>
<evidence type="ECO:0000313" key="10">
    <source>
        <dbReference type="Proteomes" id="UP000485058"/>
    </source>
</evidence>
<comment type="subcellular location">
    <subcellularLocation>
        <location evidence="1 7">Membrane</location>
        <topology evidence="1 7">Multi-pass membrane protein</topology>
    </subcellularLocation>
</comment>
<dbReference type="InterPro" id="IPR001204">
    <property type="entry name" value="Phos_transporter"/>
</dbReference>
<accession>A0A6A0A5V4</accession>
<dbReference type="AlphaFoldDB" id="A0A6A0A5V4"/>
<evidence type="ECO:0000313" key="9">
    <source>
        <dbReference type="EMBL" id="GFH27892.1"/>
    </source>
</evidence>
<comment type="function">
    <text evidence="7">Sodium-phosphate symporter.</text>
</comment>
<evidence type="ECO:0000256" key="8">
    <source>
        <dbReference type="SAM" id="MobiDB-lite"/>
    </source>
</evidence>
<reference evidence="9 10" key="1">
    <citation type="submission" date="2020-02" db="EMBL/GenBank/DDBJ databases">
        <title>Draft genome sequence of Haematococcus lacustris strain NIES-144.</title>
        <authorList>
            <person name="Morimoto D."/>
            <person name="Nakagawa S."/>
            <person name="Yoshida T."/>
            <person name="Sawayama S."/>
        </authorList>
    </citation>
    <scope>NUCLEOTIDE SEQUENCE [LARGE SCALE GENOMIC DNA]</scope>
    <source>
        <strain evidence="9 10">NIES-144</strain>
    </source>
</reference>
<dbReference type="PANTHER" id="PTHR11101">
    <property type="entry name" value="PHOSPHATE TRANSPORTER"/>
    <property type="match status" value="1"/>
</dbReference>
<organism evidence="9 10">
    <name type="scientific">Haematococcus lacustris</name>
    <name type="common">Green alga</name>
    <name type="synonym">Haematococcus pluvialis</name>
    <dbReference type="NCBI Taxonomy" id="44745"/>
    <lineage>
        <taxon>Eukaryota</taxon>
        <taxon>Viridiplantae</taxon>
        <taxon>Chlorophyta</taxon>
        <taxon>core chlorophytes</taxon>
        <taxon>Chlorophyceae</taxon>
        <taxon>CS clade</taxon>
        <taxon>Chlamydomonadales</taxon>
        <taxon>Haematococcaceae</taxon>
        <taxon>Haematococcus</taxon>
    </lineage>
</organism>
<evidence type="ECO:0000256" key="7">
    <source>
        <dbReference type="RuleBase" id="RU363058"/>
    </source>
</evidence>
<evidence type="ECO:0000256" key="2">
    <source>
        <dbReference type="ARBA" id="ARBA00022448"/>
    </source>
</evidence>
<evidence type="ECO:0000256" key="1">
    <source>
        <dbReference type="ARBA" id="ARBA00004141"/>
    </source>
</evidence>
<feature type="region of interest" description="Disordered" evidence="8">
    <location>
        <begin position="272"/>
        <end position="291"/>
    </location>
</feature>
<evidence type="ECO:0000256" key="4">
    <source>
        <dbReference type="ARBA" id="ARBA00022692"/>
    </source>
</evidence>
<feature type="transmembrane region" description="Helical" evidence="7">
    <location>
        <begin position="216"/>
        <end position="238"/>
    </location>
</feature>
<keyword evidence="5 7" id="KW-1133">Transmembrane helix</keyword>
<feature type="transmembrane region" description="Helical" evidence="7">
    <location>
        <begin position="103"/>
        <end position="125"/>
    </location>
</feature>
<feature type="transmembrane region" description="Helical" evidence="7">
    <location>
        <begin position="364"/>
        <end position="384"/>
    </location>
</feature>
<dbReference type="PANTHER" id="PTHR11101:SF94">
    <property type="entry name" value="PHOSPHATE TRANSPORTER"/>
    <property type="match status" value="1"/>
</dbReference>
<evidence type="ECO:0000256" key="3">
    <source>
        <dbReference type="ARBA" id="ARBA00022592"/>
    </source>
</evidence>
<feature type="transmembrane region" description="Helical" evidence="7">
    <location>
        <begin position="72"/>
        <end position="91"/>
    </location>
</feature>
<sequence length="604" mass="64328">MHRVSGRPRYRSNDVANAFGTSVGSRTLTLRQAVVIAAIFEFGGAMLLGRVSTSTIAGGIADIKSFQREPEFYAFGMVIAVTVSGIWNILASYLEFNVSATHSIIGSIMGFSLVFGGGDAVKWAVPDPSAFPPYKGVVPIILAWFISPIFTSIAAGLLFMALRMFVLRRQNGNTLAFWLLPFLVMLTVYICVFFVFTRGIKKTLAKDGDWDDAKSAWVTAIIAAGCGVLTAVVVLPILKSRANRLFKDHIPVTDATGELGMVDKAAIAGRGNEPSGASFTQNGKAPARNDNSMMPSYDANGGMVATGYHMMTPEVWNKTTKALLHGTSVDVHEVVEDDPLVAAIHANAEHFDPRVEFTFSYLQVFSAICVVFAHGAGEVGYMAGPLATVWQAYTEGKLTSSVTAPVWIVLIGAIGLVIGLATYGYNVTRSMGVRLAKLSPSRGFCAELSTALVILVCSQYGLPTSSSQVITGGIIGVGLTEGTMGVNWRFFALQFSTWVSTLFVCGLGTAAIFALGVYSPGIVEGAQVELYEDRISNLTQHLYRSVNTELVPFRGAAAAGTIPTLSNATWTSLNRSTLTNAAAAKAATGTTRQTVGKRQGGENN</sequence>
<keyword evidence="4 7" id="KW-0812">Transmembrane</keyword>
<name>A0A6A0A5V4_HAELA</name>
<feature type="transmembrane region" description="Helical" evidence="7">
    <location>
        <begin position="33"/>
        <end position="52"/>
    </location>
</feature>
<evidence type="ECO:0000256" key="6">
    <source>
        <dbReference type="ARBA" id="ARBA00023136"/>
    </source>
</evidence>
<feature type="transmembrane region" description="Helical" evidence="7">
    <location>
        <begin position="404"/>
        <end position="423"/>
    </location>
</feature>
<dbReference type="GO" id="GO:0016020">
    <property type="term" value="C:membrane"/>
    <property type="evidence" value="ECO:0007669"/>
    <property type="project" value="UniProtKB-SubCell"/>
</dbReference>
<dbReference type="GO" id="GO:0035435">
    <property type="term" value="P:phosphate ion transmembrane transport"/>
    <property type="evidence" value="ECO:0007669"/>
    <property type="project" value="TreeGrafter"/>
</dbReference>